<evidence type="ECO:0008006" key="4">
    <source>
        <dbReference type="Google" id="ProtNLM"/>
    </source>
</evidence>
<proteinExistence type="predicted"/>
<dbReference type="Proteomes" id="UP000700800">
    <property type="component" value="Unassembled WGS sequence"/>
</dbReference>
<keyword evidence="1" id="KW-1133">Transmembrane helix</keyword>
<evidence type="ECO:0000256" key="1">
    <source>
        <dbReference type="SAM" id="Phobius"/>
    </source>
</evidence>
<evidence type="ECO:0000313" key="3">
    <source>
        <dbReference type="Proteomes" id="UP000700800"/>
    </source>
</evidence>
<dbReference type="AlphaFoldDB" id="A0A927XJ33"/>
<gene>
    <name evidence="2" type="ORF">E7156_00190</name>
</gene>
<sequence>MEIIVEAFRETIHGFSLEKIIGSFILAILSFCFIEFIAHMKYKEYLEKQSSEVKGSYFYNKIVGKDVSIEKTLSDYRDEVGKSFIKILVLFLLVLVSIVMLIIVLILFQ</sequence>
<dbReference type="EMBL" id="SVAF01000001">
    <property type="protein sequence ID" value="MBE6163738.1"/>
    <property type="molecule type" value="Genomic_DNA"/>
</dbReference>
<keyword evidence="1" id="KW-0472">Membrane</keyword>
<keyword evidence="1" id="KW-0812">Transmembrane</keyword>
<feature type="transmembrane region" description="Helical" evidence="1">
    <location>
        <begin position="87"/>
        <end position="108"/>
    </location>
</feature>
<reference evidence="2" key="1">
    <citation type="submission" date="2019-04" db="EMBL/GenBank/DDBJ databases">
        <title>Evolution of Biomass-Degrading Anaerobic Consortia Revealed by Metagenomics.</title>
        <authorList>
            <person name="Peng X."/>
        </authorList>
    </citation>
    <scope>NUCLEOTIDE SEQUENCE</scope>
    <source>
        <strain evidence="2">SIG195</strain>
    </source>
</reference>
<evidence type="ECO:0000313" key="2">
    <source>
        <dbReference type="EMBL" id="MBE6163738.1"/>
    </source>
</evidence>
<organism evidence="2 3">
    <name type="scientific">Streptococcus gallolyticus</name>
    <dbReference type="NCBI Taxonomy" id="315405"/>
    <lineage>
        <taxon>Bacteria</taxon>
        <taxon>Bacillati</taxon>
        <taxon>Bacillota</taxon>
        <taxon>Bacilli</taxon>
        <taxon>Lactobacillales</taxon>
        <taxon>Streptococcaceae</taxon>
        <taxon>Streptococcus</taxon>
    </lineage>
</organism>
<feature type="transmembrane region" description="Helical" evidence="1">
    <location>
        <begin position="20"/>
        <end position="38"/>
    </location>
</feature>
<comment type="caution">
    <text evidence="2">The sequence shown here is derived from an EMBL/GenBank/DDBJ whole genome shotgun (WGS) entry which is preliminary data.</text>
</comment>
<protein>
    <recommendedName>
        <fullName evidence="4">DUF3899 domain-containing protein</fullName>
    </recommendedName>
</protein>
<name>A0A927XJ33_9STRE</name>
<accession>A0A927XJ33</accession>